<dbReference type="PANTHER" id="PTHR37984">
    <property type="entry name" value="PROTEIN CBG26694"/>
    <property type="match status" value="1"/>
</dbReference>
<name>A0A9W7CHM3_9STRA</name>
<dbReference type="InterPro" id="IPR012337">
    <property type="entry name" value="RNaseH-like_sf"/>
</dbReference>
<evidence type="ECO:0000313" key="2">
    <source>
        <dbReference type="EMBL" id="GMF33271.1"/>
    </source>
</evidence>
<evidence type="ECO:0000259" key="1">
    <source>
        <dbReference type="PROSITE" id="PS50994"/>
    </source>
</evidence>
<dbReference type="InterPro" id="IPR050951">
    <property type="entry name" value="Retrovirus_Pol_polyprotein"/>
</dbReference>
<dbReference type="PROSITE" id="PS50994">
    <property type="entry name" value="INTEGRASE"/>
    <property type="match status" value="1"/>
</dbReference>
<organism evidence="2 3">
    <name type="scientific">Phytophthora fragariaefolia</name>
    <dbReference type="NCBI Taxonomy" id="1490495"/>
    <lineage>
        <taxon>Eukaryota</taxon>
        <taxon>Sar</taxon>
        <taxon>Stramenopiles</taxon>
        <taxon>Oomycota</taxon>
        <taxon>Peronosporomycetes</taxon>
        <taxon>Peronosporales</taxon>
        <taxon>Peronosporaceae</taxon>
        <taxon>Phytophthora</taxon>
    </lineage>
</organism>
<dbReference type="SUPFAM" id="SSF53098">
    <property type="entry name" value="Ribonuclease H-like"/>
    <property type="match status" value="1"/>
</dbReference>
<dbReference type="GO" id="GO:0003676">
    <property type="term" value="F:nucleic acid binding"/>
    <property type="evidence" value="ECO:0007669"/>
    <property type="project" value="InterPro"/>
</dbReference>
<evidence type="ECO:0000313" key="3">
    <source>
        <dbReference type="Proteomes" id="UP001165121"/>
    </source>
</evidence>
<reference evidence="2" key="1">
    <citation type="submission" date="2023-04" db="EMBL/GenBank/DDBJ databases">
        <title>Phytophthora fragariaefolia NBRC 109709.</title>
        <authorList>
            <person name="Ichikawa N."/>
            <person name="Sato H."/>
            <person name="Tonouchi N."/>
        </authorList>
    </citation>
    <scope>NUCLEOTIDE SEQUENCE</scope>
    <source>
        <strain evidence="2">NBRC 109709</strain>
    </source>
</reference>
<feature type="domain" description="Integrase catalytic" evidence="1">
    <location>
        <begin position="1"/>
        <end position="65"/>
    </location>
</feature>
<dbReference type="PANTHER" id="PTHR37984:SF5">
    <property type="entry name" value="PROTEIN NYNRIN-LIKE"/>
    <property type="match status" value="1"/>
</dbReference>
<dbReference type="InterPro" id="IPR036397">
    <property type="entry name" value="RNaseH_sf"/>
</dbReference>
<protein>
    <submittedName>
        <fullName evidence="2">Unnamed protein product</fullName>
    </submittedName>
</protein>
<dbReference type="OrthoDB" id="101303at2759"/>
<proteinExistence type="predicted"/>
<comment type="caution">
    <text evidence="2">The sequence shown here is derived from an EMBL/GenBank/DDBJ whole genome shotgun (WGS) entry which is preliminary data.</text>
</comment>
<dbReference type="GO" id="GO:0015074">
    <property type="term" value="P:DNA integration"/>
    <property type="evidence" value="ECO:0007669"/>
    <property type="project" value="InterPro"/>
</dbReference>
<dbReference type="InterPro" id="IPR001584">
    <property type="entry name" value="Integrase_cat-core"/>
</dbReference>
<dbReference type="EMBL" id="BSXT01000732">
    <property type="protein sequence ID" value="GMF33271.1"/>
    <property type="molecule type" value="Genomic_DNA"/>
</dbReference>
<dbReference type="AlphaFoldDB" id="A0A9W7CHM3"/>
<keyword evidence="3" id="KW-1185">Reference proteome</keyword>
<sequence length="221" mass="26076">MAYRPQANGSAERMVQTLTRALKMYVSDVNQQDWDKYAERFAFALNAAQDWTRGDTPFYLAHGWDPRSTLEAALSVGSTRHRDRNPRRWRYHVQGHYQGAREQVREKLREEIRRRADRHNETLWSHAIDADSQVWLYLDRVKEGYARKLAYLWHGPFRVAEMIDRYAARLEIAGSEYHIFPIVYVSKLKLVRHFPDRPETQLVTEASDRLDSDEALLPEDS</sequence>
<dbReference type="Proteomes" id="UP001165121">
    <property type="component" value="Unassembled WGS sequence"/>
</dbReference>
<accession>A0A9W7CHM3</accession>
<gene>
    <name evidence="2" type="ORF">Pfra01_000819000</name>
</gene>
<dbReference type="Gene3D" id="3.30.420.10">
    <property type="entry name" value="Ribonuclease H-like superfamily/Ribonuclease H"/>
    <property type="match status" value="1"/>
</dbReference>